<dbReference type="FunFam" id="3.40.50.1220:FF:000009">
    <property type="entry name" value="Pyruvate decarboxylase 1"/>
    <property type="match status" value="1"/>
</dbReference>
<dbReference type="OrthoDB" id="3970464at2759"/>
<feature type="binding site" evidence="12">
    <location>
        <position position="555"/>
    </location>
    <ligand>
        <name>Mg(2+)</name>
        <dbReference type="ChEBI" id="CHEBI:18420"/>
    </ligand>
</feature>
<dbReference type="KEGG" id="cam:101493012"/>
<accession>A0A1S2XBB2</accession>
<comment type="subunit">
    <text evidence="5">Homotetramer.</text>
</comment>
<dbReference type="CDD" id="cd07038">
    <property type="entry name" value="TPP_PYR_PDC_IPDC_like"/>
    <property type="match status" value="1"/>
</dbReference>
<dbReference type="GO" id="GO:0004737">
    <property type="term" value="F:pyruvate decarboxylase activity"/>
    <property type="evidence" value="ECO:0007669"/>
    <property type="project" value="UniProtKB-EC"/>
</dbReference>
<keyword evidence="14" id="KW-0472">Membrane</keyword>
<dbReference type="GeneID" id="101493012"/>
<dbReference type="InterPro" id="IPR047213">
    <property type="entry name" value="TPP_PYR_PDC_IPDC-like"/>
</dbReference>
<dbReference type="EC" id="4.1.1.1" evidence="6"/>
<dbReference type="InterPro" id="IPR012000">
    <property type="entry name" value="Thiamin_PyroP_enz_cen_dom"/>
</dbReference>
<evidence type="ECO:0000256" key="13">
    <source>
        <dbReference type="RuleBase" id="RU362132"/>
    </source>
</evidence>
<dbReference type="FunFam" id="3.40.50.970:FF:000024">
    <property type="entry name" value="Pyruvate decarboxylase isozyme"/>
    <property type="match status" value="1"/>
</dbReference>
<keyword evidence="18" id="KW-1185">Reference proteome</keyword>
<evidence type="ECO:0000313" key="19">
    <source>
        <dbReference type="RefSeq" id="XP_004485602.2"/>
    </source>
</evidence>
<evidence type="ECO:0000256" key="3">
    <source>
        <dbReference type="ARBA" id="ARBA00001964"/>
    </source>
</evidence>
<keyword evidence="7 12" id="KW-0479">Metal-binding</keyword>
<evidence type="ECO:0000256" key="9">
    <source>
        <dbReference type="ARBA" id="ARBA00022842"/>
    </source>
</evidence>
<evidence type="ECO:0000313" key="18">
    <source>
        <dbReference type="Proteomes" id="UP000087171"/>
    </source>
</evidence>
<gene>
    <name evidence="19" type="primary">LOC101493012</name>
</gene>
<evidence type="ECO:0000256" key="6">
    <source>
        <dbReference type="ARBA" id="ARBA00013202"/>
    </source>
</evidence>
<keyword evidence="8" id="KW-0210">Decarboxylase</keyword>
<proteinExistence type="inferred from homology"/>
<dbReference type="eggNOG" id="KOG1184">
    <property type="taxonomic scope" value="Eukaryota"/>
</dbReference>
<comment type="cofactor">
    <cofactor evidence="2">
        <name>a metal cation</name>
        <dbReference type="ChEBI" id="CHEBI:25213"/>
    </cofactor>
</comment>
<dbReference type="Gene3D" id="3.40.50.970">
    <property type="match status" value="2"/>
</dbReference>
<dbReference type="RefSeq" id="XP_004485602.2">
    <property type="nucleotide sequence ID" value="XM_004485545.3"/>
</dbReference>
<evidence type="ECO:0000259" key="16">
    <source>
        <dbReference type="Pfam" id="PF02775"/>
    </source>
</evidence>
<dbReference type="InterPro" id="IPR029035">
    <property type="entry name" value="DHS-like_NAD/FAD-binding_dom"/>
</dbReference>
<comment type="catalytic activity">
    <reaction evidence="1">
        <text>a 2-oxocarboxylate + H(+) = an aldehyde + CO2</text>
        <dbReference type="Rhea" id="RHEA:11628"/>
        <dbReference type="ChEBI" id="CHEBI:15378"/>
        <dbReference type="ChEBI" id="CHEBI:16526"/>
        <dbReference type="ChEBI" id="CHEBI:17478"/>
        <dbReference type="ChEBI" id="CHEBI:35179"/>
        <dbReference type="EC" id="4.1.1.1"/>
    </reaction>
</comment>
<dbReference type="Proteomes" id="UP000087171">
    <property type="component" value="Chromosome Ca1"/>
</dbReference>
<dbReference type="Pfam" id="PF02775">
    <property type="entry name" value="TPP_enzyme_C"/>
    <property type="match status" value="1"/>
</dbReference>
<dbReference type="InterPro" id="IPR012001">
    <property type="entry name" value="Thiamin_PyroP_enz_TPP-bd_dom"/>
</dbReference>
<feature type="binding site" evidence="12">
    <location>
        <position position="526"/>
    </location>
    <ligand>
        <name>Mg(2+)</name>
        <dbReference type="ChEBI" id="CHEBI:18420"/>
    </ligand>
</feature>
<dbReference type="AlphaFoldDB" id="A0A1S2XBB2"/>
<evidence type="ECO:0000259" key="15">
    <source>
        <dbReference type="Pfam" id="PF00205"/>
    </source>
</evidence>
<dbReference type="Gene3D" id="3.40.50.1220">
    <property type="entry name" value="TPP-binding domain"/>
    <property type="match status" value="1"/>
</dbReference>
<evidence type="ECO:0000256" key="2">
    <source>
        <dbReference type="ARBA" id="ARBA00001920"/>
    </source>
</evidence>
<feature type="domain" description="Thiamine pyrophosphate enzyme N-terminal TPP-binding" evidence="17">
    <location>
        <begin position="88"/>
        <end position="197"/>
    </location>
</feature>
<dbReference type="SUPFAM" id="SSF52467">
    <property type="entry name" value="DHS-like NAD/FAD-binding domain"/>
    <property type="match status" value="1"/>
</dbReference>
<name>A0A1S2XBB2_CICAR</name>
<evidence type="ECO:0000256" key="4">
    <source>
        <dbReference type="ARBA" id="ARBA00007812"/>
    </source>
</evidence>
<reference evidence="18" key="1">
    <citation type="journal article" date="2013" name="Nat. Biotechnol.">
        <title>Draft genome sequence of chickpea (Cicer arietinum) provides a resource for trait improvement.</title>
        <authorList>
            <person name="Varshney R.K."/>
            <person name="Song C."/>
            <person name="Saxena R.K."/>
            <person name="Azam S."/>
            <person name="Yu S."/>
            <person name="Sharpe A.G."/>
            <person name="Cannon S."/>
            <person name="Baek J."/>
            <person name="Rosen B.D."/>
            <person name="Tar'an B."/>
            <person name="Millan T."/>
            <person name="Zhang X."/>
            <person name="Ramsay L.D."/>
            <person name="Iwata A."/>
            <person name="Wang Y."/>
            <person name="Nelson W."/>
            <person name="Farmer A.D."/>
            <person name="Gaur P.M."/>
            <person name="Soderlund C."/>
            <person name="Penmetsa R.V."/>
            <person name="Xu C."/>
            <person name="Bharti A.K."/>
            <person name="He W."/>
            <person name="Winter P."/>
            <person name="Zhao S."/>
            <person name="Hane J.K."/>
            <person name="Carrasquilla-Garcia N."/>
            <person name="Condie J.A."/>
            <person name="Upadhyaya H.D."/>
            <person name="Luo M.C."/>
            <person name="Thudi M."/>
            <person name="Gowda C.L."/>
            <person name="Singh N.P."/>
            <person name="Lichtenzveig J."/>
            <person name="Gali K.K."/>
            <person name="Rubio J."/>
            <person name="Nadarajan N."/>
            <person name="Dolezel J."/>
            <person name="Bansal K.C."/>
            <person name="Xu X."/>
            <person name="Edwards D."/>
            <person name="Zhang G."/>
            <person name="Kahl G."/>
            <person name="Gil J."/>
            <person name="Singh K.B."/>
            <person name="Datta S.K."/>
            <person name="Jackson S.A."/>
            <person name="Wang J."/>
            <person name="Cook D.R."/>
        </authorList>
    </citation>
    <scope>NUCLEOTIDE SEQUENCE [LARGE SCALE GENOMIC DNA]</scope>
    <source>
        <strain evidence="18">cv. CDC Frontier</strain>
    </source>
</reference>
<dbReference type="SUPFAM" id="SSF52518">
    <property type="entry name" value="Thiamin diphosphate-binding fold (THDP-binding)"/>
    <property type="match status" value="2"/>
</dbReference>
<keyword evidence="9 12" id="KW-0460">Magnesium</keyword>
<keyword evidence="10 13" id="KW-0786">Thiamine pyrophosphate</keyword>
<dbReference type="PIRSF" id="PIRSF036565">
    <property type="entry name" value="Pyruvt_ip_decrb"/>
    <property type="match status" value="1"/>
</dbReference>
<comment type="cofactor">
    <cofactor evidence="3">
        <name>thiamine diphosphate</name>
        <dbReference type="ChEBI" id="CHEBI:58937"/>
    </cofactor>
</comment>
<dbReference type="Pfam" id="PF02776">
    <property type="entry name" value="TPP_enzyme_N"/>
    <property type="match status" value="1"/>
</dbReference>
<sequence>MKNRFYSIYITLSSCIGLLGSIFLKQSSLFKLIKLISYTSNFVSLKMPNITTLKKYPNGVVPNHVDVPNNVINGNHKPSLGPITSDNTLGNHLARRLVEIGISDVFGVPGDFNLALLDYLVAEPKLNLIGCCNELNAGYATDGYARGKGVGACVVTFNVGGLSIINAIAGAYSEDLPIICIVGAPNSNDFGSNKILHHTIGLLDYSQELRCFEPVTCHQAVINHLEDAREKIDTAIAISLRESKPVYISIACNLSTIPHPSFIHHSIPIYLTPRVTNEQSLEFGVEAAAKILNKAIKPVMIGGSMMRKSKACDTFMDMADASGYAIAILPSAKGMVSENHPNFIGTYWGVASSSFCSEIVESSDAYLLAGPFFNDVTTMGYTLLIKNEKSITVFPNRVVIGNGPTFDFISMKDFFKALSKRLQRNTTSIQNYRRIFVPDGLPIHSKTKDPLRINVLYHHIQNMLSCDNAVIAECGDAWFNTQKLKLPQGCGFEAQLQYASLGWSIGATLGYAKANPHKRVITCIGDGGFQMTGQEVSTMLRCGLNVIIFLINNGGYTTEAEIHEGPYNVIKNWNYAGLVETIDNGEGKCWTAKVHCEEELIEAISTTMEKKNCLCFIEVITHKDDTSKELLQLGNTISVLGSRPPIDY</sequence>
<dbReference type="PANTHER" id="PTHR43452:SF33">
    <property type="entry name" value="PYRUVATE DECARBOXYLASE"/>
    <property type="match status" value="1"/>
</dbReference>
<dbReference type="PANTHER" id="PTHR43452">
    <property type="entry name" value="PYRUVATE DECARBOXYLASE"/>
    <property type="match status" value="1"/>
</dbReference>
<dbReference type="InterPro" id="IPR047214">
    <property type="entry name" value="TPP_PDC_IPDC"/>
</dbReference>
<feature type="transmembrane region" description="Helical" evidence="14">
    <location>
        <begin position="6"/>
        <end position="24"/>
    </location>
</feature>
<feature type="binding site" evidence="12">
    <location>
        <position position="553"/>
    </location>
    <ligand>
        <name>Mg(2+)</name>
        <dbReference type="ChEBI" id="CHEBI:18420"/>
    </ligand>
</feature>
<evidence type="ECO:0000256" key="8">
    <source>
        <dbReference type="ARBA" id="ARBA00022793"/>
    </source>
</evidence>
<protein>
    <recommendedName>
        <fullName evidence="6">pyruvate decarboxylase</fullName>
        <ecNumber evidence="6">4.1.1.1</ecNumber>
    </recommendedName>
</protein>
<dbReference type="STRING" id="3827.A0A1S2XBB2"/>
<dbReference type="GO" id="GO:0030976">
    <property type="term" value="F:thiamine pyrophosphate binding"/>
    <property type="evidence" value="ECO:0007669"/>
    <property type="project" value="InterPro"/>
</dbReference>
<dbReference type="InterPro" id="IPR011766">
    <property type="entry name" value="TPP_enzyme_TPP-bd"/>
</dbReference>
<dbReference type="PaxDb" id="3827-XP_004485602.1"/>
<keyword evidence="14" id="KW-1133">Transmembrane helix</keyword>
<dbReference type="FunFam" id="3.40.50.970:FF:000019">
    <property type="entry name" value="Pyruvate decarboxylase isozyme"/>
    <property type="match status" value="1"/>
</dbReference>
<comment type="similarity">
    <text evidence="4 13">Belongs to the TPP enzyme family.</text>
</comment>
<feature type="domain" description="Thiamine pyrophosphate enzyme central" evidence="15">
    <location>
        <begin position="285"/>
        <end position="404"/>
    </location>
</feature>
<keyword evidence="14" id="KW-0812">Transmembrane</keyword>
<dbReference type="InterPro" id="IPR029061">
    <property type="entry name" value="THDP-binding"/>
</dbReference>
<evidence type="ECO:0000256" key="11">
    <source>
        <dbReference type="ARBA" id="ARBA00023239"/>
    </source>
</evidence>
<dbReference type="PROSITE" id="PS51257">
    <property type="entry name" value="PROKAR_LIPOPROTEIN"/>
    <property type="match status" value="1"/>
</dbReference>
<reference evidence="19" key="2">
    <citation type="submission" date="2025-08" db="UniProtKB">
        <authorList>
            <consortium name="RefSeq"/>
        </authorList>
    </citation>
    <scope>IDENTIFICATION</scope>
    <source>
        <tissue evidence="19">Etiolated seedlings</tissue>
    </source>
</reference>
<organism evidence="18 19">
    <name type="scientific">Cicer arietinum</name>
    <name type="common">Chickpea</name>
    <name type="synonym">Garbanzo</name>
    <dbReference type="NCBI Taxonomy" id="3827"/>
    <lineage>
        <taxon>Eukaryota</taxon>
        <taxon>Viridiplantae</taxon>
        <taxon>Streptophyta</taxon>
        <taxon>Embryophyta</taxon>
        <taxon>Tracheophyta</taxon>
        <taxon>Spermatophyta</taxon>
        <taxon>Magnoliopsida</taxon>
        <taxon>eudicotyledons</taxon>
        <taxon>Gunneridae</taxon>
        <taxon>Pentapetalae</taxon>
        <taxon>rosids</taxon>
        <taxon>fabids</taxon>
        <taxon>Fabales</taxon>
        <taxon>Fabaceae</taxon>
        <taxon>Papilionoideae</taxon>
        <taxon>50 kb inversion clade</taxon>
        <taxon>NPAAA clade</taxon>
        <taxon>Hologalegina</taxon>
        <taxon>IRL clade</taxon>
        <taxon>Cicereae</taxon>
        <taxon>Cicer</taxon>
    </lineage>
</organism>
<feature type="domain" description="Thiamine pyrophosphate enzyme TPP-binding" evidence="16">
    <location>
        <begin position="497"/>
        <end position="618"/>
    </location>
</feature>
<dbReference type="InterPro" id="IPR012110">
    <property type="entry name" value="PDC/IPDC-like"/>
</dbReference>
<evidence type="ECO:0000256" key="1">
    <source>
        <dbReference type="ARBA" id="ARBA00001041"/>
    </source>
</evidence>
<evidence type="ECO:0000259" key="17">
    <source>
        <dbReference type="Pfam" id="PF02776"/>
    </source>
</evidence>
<dbReference type="CDD" id="cd02005">
    <property type="entry name" value="TPP_PDC_IPDC"/>
    <property type="match status" value="1"/>
</dbReference>
<evidence type="ECO:0000256" key="12">
    <source>
        <dbReference type="PIRSR" id="PIRSR036565-2"/>
    </source>
</evidence>
<dbReference type="GO" id="GO:0000949">
    <property type="term" value="P:aromatic amino acid family catabolic process to alcohol via Ehrlich pathway"/>
    <property type="evidence" value="ECO:0007669"/>
    <property type="project" value="TreeGrafter"/>
</dbReference>
<dbReference type="GO" id="GO:0000287">
    <property type="term" value="F:magnesium ion binding"/>
    <property type="evidence" value="ECO:0007669"/>
    <property type="project" value="InterPro"/>
</dbReference>
<evidence type="ECO:0000256" key="7">
    <source>
        <dbReference type="ARBA" id="ARBA00022723"/>
    </source>
</evidence>
<comment type="cofactor">
    <cofactor evidence="12">
        <name>Mg(2+)</name>
        <dbReference type="ChEBI" id="CHEBI:18420"/>
    </cofactor>
    <text evidence="12">Binds 1 Mg(2+) per subunit.</text>
</comment>
<dbReference type="GO" id="GO:0005829">
    <property type="term" value="C:cytosol"/>
    <property type="evidence" value="ECO:0007669"/>
    <property type="project" value="TreeGrafter"/>
</dbReference>
<keyword evidence="11" id="KW-0456">Lyase</keyword>
<dbReference type="Pfam" id="PF00205">
    <property type="entry name" value="TPP_enzyme_M"/>
    <property type="match status" value="1"/>
</dbReference>
<evidence type="ECO:0000256" key="14">
    <source>
        <dbReference type="SAM" id="Phobius"/>
    </source>
</evidence>
<evidence type="ECO:0000256" key="5">
    <source>
        <dbReference type="ARBA" id="ARBA00011881"/>
    </source>
</evidence>
<evidence type="ECO:0000256" key="10">
    <source>
        <dbReference type="ARBA" id="ARBA00023052"/>
    </source>
</evidence>